<organism evidence="2 3">
    <name type="scientific">Petrocella atlantisensis</name>
    <dbReference type="NCBI Taxonomy" id="2173034"/>
    <lineage>
        <taxon>Bacteria</taxon>
        <taxon>Bacillati</taxon>
        <taxon>Bacillota</taxon>
        <taxon>Clostridia</taxon>
        <taxon>Lachnospirales</taxon>
        <taxon>Vallitaleaceae</taxon>
        <taxon>Petrocella</taxon>
    </lineage>
</organism>
<keyword evidence="3" id="KW-1185">Reference proteome</keyword>
<gene>
    <name evidence="2" type="ORF">PATL70BA_3354</name>
</gene>
<dbReference type="EMBL" id="LR130778">
    <property type="protein sequence ID" value="VDN49283.1"/>
    <property type="molecule type" value="Genomic_DNA"/>
</dbReference>
<protein>
    <recommendedName>
        <fullName evidence="1">HMA domain-containing protein</fullName>
    </recommendedName>
</protein>
<dbReference type="OrthoDB" id="9813965at2"/>
<dbReference type="InterPro" id="IPR006121">
    <property type="entry name" value="HMA_dom"/>
</dbReference>
<dbReference type="SUPFAM" id="SSF55008">
    <property type="entry name" value="HMA, heavy metal-associated domain"/>
    <property type="match status" value="1"/>
</dbReference>
<accession>A0A3P7PGX7</accession>
<dbReference type="KEGG" id="cbar:PATL70BA_3354"/>
<proteinExistence type="predicted"/>
<reference evidence="2 3" key="1">
    <citation type="submission" date="2018-09" db="EMBL/GenBank/DDBJ databases">
        <authorList>
            <person name="Postec A."/>
        </authorList>
    </citation>
    <scope>NUCLEOTIDE SEQUENCE [LARGE SCALE GENOMIC DNA]</scope>
    <source>
        <strain evidence="2">70B-A</strain>
    </source>
</reference>
<dbReference type="CDD" id="cd00371">
    <property type="entry name" value="HMA"/>
    <property type="match status" value="1"/>
</dbReference>
<evidence type="ECO:0000259" key="1">
    <source>
        <dbReference type="Pfam" id="PF00403"/>
    </source>
</evidence>
<dbReference type="Proteomes" id="UP000279029">
    <property type="component" value="Chromosome"/>
</dbReference>
<evidence type="ECO:0000313" key="2">
    <source>
        <dbReference type="EMBL" id="VDN49283.1"/>
    </source>
</evidence>
<dbReference type="RefSeq" id="WP_125138275.1">
    <property type="nucleotide sequence ID" value="NZ_LR130778.1"/>
</dbReference>
<name>A0A3P7PGX7_9FIRM</name>
<sequence length="79" mass="8942">MYTFKIRQKNMLCGHCLLNVAKSLDNINGVLEFEIDLEEQAIIVKCANDHISKRKIRKVINASIITGKIPIELIGDDCK</sequence>
<dbReference type="GO" id="GO:0046872">
    <property type="term" value="F:metal ion binding"/>
    <property type="evidence" value="ECO:0007669"/>
    <property type="project" value="InterPro"/>
</dbReference>
<dbReference type="Pfam" id="PF00403">
    <property type="entry name" value="HMA"/>
    <property type="match status" value="1"/>
</dbReference>
<dbReference type="Gene3D" id="3.30.70.100">
    <property type="match status" value="1"/>
</dbReference>
<dbReference type="AlphaFoldDB" id="A0A3P7PGX7"/>
<feature type="domain" description="HMA" evidence="1">
    <location>
        <begin position="9"/>
        <end position="61"/>
    </location>
</feature>
<dbReference type="InterPro" id="IPR036163">
    <property type="entry name" value="HMA_dom_sf"/>
</dbReference>
<evidence type="ECO:0000313" key="3">
    <source>
        <dbReference type="Proteomes" id="UP000279029"/>
    </source>
</evidence>